<gene>
    <name evidence="2" type="ORF">GDO81_026824</name>
</gene>
<evidence type="ECO:0000313" key="3">
    <source>
        <dbReference type="Proteomes" id="UP000824782"/>
    </source>
</evidence>
<organism evidence="2 3">
    <name type="scientific">Engystomops pustulosus</name>
    <name type="common">Tungara frog</name>
    <name type="synonym">Physalaemus pustulosus</name>
    <dbReference type="NCBI Taxonomy" id="76066"/>
    <lineage>
        <taxon>Eukaryota</taxon>
        <taxon>Metazoa</taxon>
        <taxon>Chordata</taxon>
        <taxon>Craniata</taxon>
        <taxon>Vertebrata</taxon>
        <taxon>Euteleostomi</taxon>
        <taxon>Amphibia</taxon>
        <taxon>Batrachia</taxon>
        <taxon>Anura</taxon>
        <taxon>Neobatrachia</taxon>
        <taxon>Hyloidea</taxon>
        <taxon>Leptodactylidae</taxon>
        <taxon>Leiuperinae</taxon>
        <taxon>Engystomops</taxon>
    </lineage>
</organism>
<feature type="region of interest" description="Disordered" evidence="1">
    <location>
        <begin position="18"/>
        <end position="56"/>
    </location>
</feature>
<evidence type="ECO:0000313" key="2">
    <source>
        <dbReference type="EMBL" id="KAG8536237.1"/>
    </source>
</evidence>
<dbReference type="EMBL" id="WNYA01047618">
    <property type="protein sequence ID" value="KAG8536237.1"/>
    <property type="molecule type" value="Genomic_DNA"/>
</dbReference>
<name>A0AAV6YM04_ENGPU</name>
<accession>A0AAV6YM04</accession>
<evidence type="ECO:0000256" key="1">
    <source>
        <dbReference type="SAM" id="MobiDB-lite"/>
    </source>
</evidence>
<protein>
    <submittedName>
        <fullName evidence="2">Uncharacterized protein</fullName>
    </submittedName>
</protein>
<keyword evidence="3" id="KW-1185">Reference proteome</keyword>
<proteinExistence type="predicted"/>
<dbReference type="Proteomes" id="UP000824782">
    <property type="component" value="Unassembled WGS sequence"/>
</dbReference>
<sequence>MRRFFRIRQVFRSATPPDFRCAHAGADAPQSDRVRQNPGGNTGEIGANRKYSGKTRIRPLVNDPHKLNLRTNLQTLSCM</sequence>
<reference evidence="2" key="1">
    <citation type="thesis" date="2020" institute="ProQuest LLC" country="789 East Eisenhower Parkway, Ann Arbor, MI, USA">
        <title>Comparative Genomics and Chromosome Evolution.</title>
        <authorList>
            <person name="Mudd A.B."/>
        </authorList>
    </citation>
    <scope>NUCLEOTIDE SEQUENCE</scope>
    <source>
        <strain evidence="2">237g6f4</strain>
        <tissue evidence="2">Blood</tissue>
    </source>
</reference>
<comment type="caution">
    <text evidence="2">The sequence shown here is derived from an EMBL/GenBank/DDBJ whole genome shotgun (WGS) entry which is preliminary data.</text>
</comment>
<dbReference type="AlphaFoldDB" id="A0AAV6YM04"/>